<dbReference type="Proteomes" id="UP000190626">
    <property type="component" value="Unassembled WGS sequence"/>
</dbReference>
<proteinExistence type="predicted"/>
<feature type="region of interest" description="Disordered" evidence="1">
    <location>
        <begin position="154"/>
        <end position="177"/>
    </location>
</feature>
<evidence type="ECO:0000256" key="1">
    <source>
        <dbReference type="SAM" id="MobiDB-lite"/>
    </source>
</evidence>
<protein>
    <recommendedName>
        <fullName evidence="4">DUF309 domain-containing protein</fullName>
    </recommendedName>
</protein>
<name>A0A1V4H7L8_9BACL</name>
<dbReference type="EMBL" id="MBTG01000066">
    <property type="protein sequence ID" value="OPH47172.1"/>
    <property type="molecule type" value="Genomic_DNA"/>
</dbReference>
<comment type="caution">
    <text evidence="2">The sequence shown here is derived from an EMBL/GenBank/DDBJ whole genome shotgun (WGS) entry which is preliminary data.</text>
</comment>
<gene>
    <name evidence="2" type="ORF">BC351_11755</name>
</gene>
<accession>A0A1V4H7L8</accession>
<sequence length="177" mass="20416">MKQYPEAYLAYLLYFHAERDYFECHEVMEEFWKEHPGDERSKTYVALIQIAVGMYHIRRGNRSGAAKMLQSAAGNMDAAHLASLGLDADKLKQILSQTLTQIEHQDYVYADINLPISDMALNAWCAAECERKGLMWQGASRLLDEELTHKHTRRDRSEVISERARQQQIRKEKGGAK</sequence>
<dbReference type="Pfam" id="PF03745">
    <property type="entry name" value="DUF309"/>
    <property type="match status" value="1"/>
</dbReference>
<dbReference type="InterPro" id="IPR005500">
    <property type="entry name" value="DUF309"/>
</dbReference>
<evidence type="ECO:0000313" key="3">
    <source>
        <dbReference type="Proteomes" id="UP000190626"/>
    </source>
</evidence>
<evidence type="ECO:0000313" key="2">
    <source>
        <dbReference type="EMBL" id="OPH47172.1"/>
    </source>
</evidence>
<keyword evidence="3" id="KW-1185">Reference proteome</keyword>
<dbReference type="SUPFAM" id="SSF140663">
    <property type="entry name" value="TTHA0068-like"/>
    <property type="match status" value="1"/>
</dbReference>
<dbReference type="AlphaFoldDB" id="A0A1V4H7L8"/>
<dbReference type="PANTHER" id="PTHR34796:SF1">
    <property type="entry name" value="EXPRESSED PROTEIN"/>
    <property type="match status" value="1"/>
</dbReference>
<dbReference type="RefSeq" id="WP_079420887.1">
    <property type="nucleotide sequence ID" value="NZ_MBTG01000066.1"/>
</dbReference>
<dbReference type="PANTHER" id="PTHR34796">
    <property type="entry name" value="EXPRESSED PROTEIN"/>
    <property type="match status" value="1"/>
</dbReference>
<evidence type="ECO:0008006" key="4">
    <source>
        <dbReference type="Google" id="ProtNLM"/>
    </source>
</evidence>
<dbReference type="InterPro" id="IPR023203">
    <property type="entry name" value="TTHA0068_sf"/>
</dbReference>
<dbReference type="Gene3D" id="1.10.3450.10">
    <property type="entry name" value="TTHA0068-like"/>
    <property type="match status" value="1"/>
</dbReference>
<dbReference type="OrthoDB" id="165483at2"/>
<reference evidence="3" key="1">
    <citation type="submission" date="2016-07" db="EMBL/GenBank/DDBJ databases">
        <authorList>
            <person name="Florea S."/>
            <person name="Webb J.S."/>
            <person name="Jaromczyk J."/>
            <person name="Schardl C.L."/>
        </authorList>
    </citation>
    <scope>NUCLEOTIDE SEQUENCE [LARGE SCALE GENOMIC DNA]</scope>
    <source>
        <strain evidence="3">CY1</strain>
    </source>
</reference>
<dbReference type="STRING" id="1469647.BC351_11755"/>
<organism evidence="2 3">
    <name type="scientific">Paenibacillus ferrarius</name>
    <dbReference type="NCBI Taxonomy" id="1469647"/>
    <lineage>
        <taxon>Bacteria</taxon>
        <taxon>Bacillati</taxon>
        <taxon>Bacillota</taxon>
        <taxon>Bacilli</taxon>
        <taxon>Bacillales</taxon>
        <taxon>Paenibacillaceae</taxon>
        <taxon>Paenibacillus</taxon>
    </lineage>
</organism>